<evidence type="ECO:0000256" key="10">
    <source>
        <dbReference type="ARBA" id="ARBA00023242"/>
    </source>
</evidence>
<keyword evidence="8" id="KW-0238">DNA-binding</keyword>
<dbReference type="EMBL" id="JAIWYP010000003">
    <property type="protein sequence ID" value="KAH3848946.1"/>
    <property type="molecule type" value="Genomic_DNA"/>
</dbReference>
<feature type="region of interest" description="Disordered" evidence="11">
    <location>
        <begin position="143"/>
        <end position="170"/>
    </location>
</feature>
<evidence type="ECO:0000256" key="7">
    <source>
        <dbReference type="ARBA" id="ARBA00023054"/>
    </source>
</evidence>
<comment type="subcellular location">
    <subcellularLocation>
        <location evidence="2">Endomembrane system</location>
        <topology evidence="2">Multi-pass membrane protein</topology>
    </subcellularLocation>
    <subcellularLocation>
        <location evidence="1">Nucleus membrane</location>
    </subcellularLocation>
</comment>
<feature type="transmembrane region" description="Helical" evidence="12">
    <location>
        <begin position="62"/>
        <end position="80"/>
    </location>
</feature>
<evidence type="ECO:0000256" key="8">
    <source>
        <dbReference type="ARBA" id="ARBA00023125"/>
    </source>
</evidence>
<keyword evidence="9 12" id="KW-0472">Membrane</keyword>
<protein>
    <recommendedName>
        <fullName evidence="4">Transmembrane protein 18</fullName>
    </recommendedName>
</protein>
<evidence type="ECO:0000256" key="5">
    <source>
        <dbReference type="ARBA" id="ARBA00022692"/>
    </source>
</evidence>
<dbReference type="PANTHER" id="PTHR22593:SF2">
    <property type="entry name" value="TRANSMEMBRANE PROTEIN 18"/>
    <property type="match status" value="1"/>
</dbReference>
<dbReference type="Pfam" id="PF14770">
    <property type="entry name" value="TMEM18"/>
    <property type="match status" value="1"/>
</dbReference>
<dbReference type="Proteomes" id="UP000828390">
    <property type="component" value="Unassembled WGS sequence"/>
</dbReference>
<name>A0A9D4KZR4_DREPO</name>
<evidence type="ECO:0000313" key="13">
    <source>
        <dbReference type="EMBL" id="KAH3848946.1"/>
    </source>
</evidence>
<evidence type="ECO:0000256" key="1">
    <source>
        <dbReference type="ARBA" id="ARBA00004126"/>
    </source>
</evidence>
<feature type="transmembrane region" description="Helical" evidence="12">
    <location>
        <begin position="100"/>
        <end position="123"/>
    </location>
</feature>
<evidence type="ECO:0000256" key="9">
    <source>
        <dbReference type="ARBA" id="ARBA00023136"/>
    </source>
</evidence>
<dbReference type="GO" id="GO:0003677">
    <property type="term" value="F:DNA binding"/>
    <property type="evidence" value="ECO:0007669"/>
    <property type="project" value="UniProtKB-KW"/>
</dbReference>
<dbReference type="AlphaFoldDB" id="A0A9D4KZR4"/>
<dbReference type="OrthoDB" id="411535at2759"/>
<keyword evidence="14" id="KW-1185">Reference proteome</keyword>
<comment type="caution">
    <text evidence="13">The sequence shown here is derived from an EMBL/GenBank/DDBJ whole genome shotgun (WGS) entry which is preliminary data.</text>
</comment>
<evidence type="ECO:0000256" key="4">
    <source>
        <dbReference type="ARBA" id="ARBA00014253"/>
    </source>
</evidence>
<gene>
    <name evidence="13" type="ORF">DPMN_091331</name>
</gene>
<keyword evidence="6 12" id="KW-1133">Transmembrane helix</keyword>
<dbReference type="InterPro" id="IPR026721">
    <property type="entry name" value="TMEM18"/>
</dbReference>
<evidence type="ECO:0000256" key="2">
    <source>
        <dbReference type="ARBA" id="ARBA00004127"/>
    </source>
</evidence>
<reference evidence="13" key="1">
    <citation type="journal article" date="2019" name="bioRxiv">
        <title>The Genome of the Zebra Mussel, Dreissena polymorpha: A Resource for Invasive Species Research.</title>
        <authorList>
            <person name="McCartney M.A."/>
            <person name="Auch B."/>
            <person name="Kono T."/>
            <person name="Mallez S."/>
            <person name="Zhang Y."/>
            <person name="Obille A."/>
            <person name="Becker A."/>
            <person name="Abrahante J.E."/>
            <person name="Garbe J."/>
            <person name="Badalamenti J.P."/>
            <person name="Herman A."/>
            <person name="Mangelson H."/>
            <person name="Liachko I."/>
            <person name="Sullivan S."/>
            <person name="Sone E.D."/>
            <person name="Koren S."/>
            <person name="Silverstein K.A.T."/>
            <person name="Beckman K.B."/>
            <person name="Gohl D.M."/>
        </authorList>
    </citation>
    <scope>NUCLEOTIDE SEQUENCE</scope>
    <source>
        <strain evidence="13">Duluth1</strain>
        <tissue evidence="13">Whole animal</tissue>
    </source>
</reference>
<reference evidence="13" key="2">
    <citation type="submission" date="2020-11" db="EMBL/GenBank/DDBJ databases">
        <authorList>
            <person name="McCartney M.A."/>
            <person name="Auch B."/>
            <person name="Kono T."/>
            <person name="Mallez S."/>
            <person name="Becker A."/>
            <person name="Gohl D.M."/>
            <person name="Silverstein K.A.T."/>
            <person name="Koren S."/>
            <person name="Bechman K.B."/>
            <person name="Herman A."/>
            <person name="Abrahante J.E."/>
            <person name="Garbe J."/>
        </authorList>
    </citation>
    <scope>NUCLEOTIDE SEQUENCE</scope>
    <source>
        <strain evidence="13">Duluth1</strain>
        <tissue evidence="13">Whole animal</tissue>
    </source>
</reference>
<keyword evidence="7" id="KW-0175">Coiled coil</keyword>
<evidence type="ECO:0000313" key="14">
    <source>
        <dbReference type="Proteomes" id="UP000828390"/>
    </source>
</evidence>
<organism evidence="13 14">
    <name type="scientific">Dreissena polymorpha</name>
    <name type="common">Zebra mussel</name>
    <name type="synonym">Mytilus polymorpha</name>
    <dbReference type="NCBI Taxonomy" id="45954"/>
    <lineage>
        <taxon>Eukaryota</taxon>
        <taxon>Metazoa</taxon>
        <taxon>Spiralia</taxon>
        <taxon>Lophotrochozoa</taxon>
        <taxon>Mollusca</taxon>
        <taxon>Bivalvia</taxon>
        <taxon>Autobranchia</taxon>
        <taxon>Heteroconchia</taxon>
        <taxon>Euheterodonta</taxon>
        <taxon>Imparidentia</taxon>
        <taxon>Neoheterodontei</taxon>
        <taxon>Myida</taxon>
        <taxon>Dreissenoidea</taxon>
        <taxon>Dreissenidae</taxon>
        <taxon>Dreissena</taxon>
    </lineage>
</organism>
<comment type="similarity">
    <text evidence="3">Belongs to the TMEM18 family.</text>
</comment>
<evidence type="ECO:0000256" key="3">
    <source>
        <dbReference type="ARBA" id="ARBA00009971"/>
    </source>
</evidence>
<sequence>MDDENNPFGQPINPIRVNEISGLWAYLQTIDWSERWLYGLGAFHTLCAILTITTRHTGTVQAIYFSALMVLVLCAEYINQWAAENWKLFANQQYFDSNGLFISVVFSVPLLINCLFMVISWLWDVGLLISNVKQLKIEQMRKRAATSREPTSGEADENGSCESPESKKEK</sequence>
<dbReference type="GO" id="GO:0031965">
    <property type="term" value="C:nuclear membrane"/>
    <property type="evidence" value="ECO:0007669"/>
    <property type="project" value="UniProtKB-SubCell"/>
</dbReference>
<feature type="transmembrane region" description="Helical" evidence="12">
    <location>
        <begin position="36"/>
        <end position="53"/>
    </location>
</feature>
<evidence type="ECO:0000256" key="6">
    <source>
        <dbReference type="ARBA" id="ARBA00022989"/>
    </source>
</evidence>
<proteinExistence type="inferred from homology"/>
<evidence type="ECO:0000256" key="12">
    <source>
        <dbReference type="SAM" id="Phobius"/>
    </source>
</evidence>
<dbReference type="PANTHER" id="PTHR22593">
    <property type="entry name" value="TRANSMEMBRANE PROTEIN 18"/>
    <property type="match status" value="1"/>
</dbReference>
<keyword evidence="5 12" id="KW-0812">Transmembrane</keyword>
<keyword evidence="10" id="KW-0539">Nucleus</keyword>
<evidence type="ECO:0000256" key="11">
    <source>
        <dbReference type="SAM" id="MobiDB-lite"/>
    </source>
</evidence>
<accession>A0A9D4KZR4</accession>